<sequence length="518" mass="56270">MRRKILEVGALCNDVIEKDRALTGDPLEVALVQAAREEELDLGVLRRTHALRNEFTFDNHRKRMSVVCGENDAFWIGVKGAPEAILERSIHQATEGSERPLTEADRQAFLNAAARMAAAGLRVIGFAEKREERIPLSQDEAESGLIFIGLAGLADPPRLEAKGAIEACRRAGIRLVMMTGDHPLTARAIAGQVGFDADAQLLTGPEIDLLSADELREKIGEVSLYTGISPEHKLRIVEAFRERGERVAVTGDGINDAPALAAANIGVAMGETGTDVAREAADVVLSDDNFATIVHAIEEGRTLFANLKKGVRYYLACKVALISITLVPVLLRVPAPFAPIQIILMELFMDLAASATFVTELAEANLMTLPPRDPKAPFMDRAMIGSILIPAAGLFAAVSICYLASWYGGAETVRAQTVAFVTWLLGHLFLALNLRTEREPLLRLGLFTNRSMNGWVAATAAFILITTLVPAARLVFRTAPLSASDWLLAIGTAAIGTFWIELFKWFAMGRDRDGKQNH</sequence>
<dbReference type="PRINTS" id="PR00120">
    <property type="entry name" value="HATPASE"/>
</dbReference>
<evidence type="ECO:0000256" key="6">
    <source>
        <dbReference type="ARBA" id="ARBA00022741"/>
    </source>
</evidence>
<keyword evidence="3" id="KW-0813">Transport</keyword>
<evidence type="ECO:0000313" key="17">
    <source>
        <dbReference type="EMBL" id="NKE73518.1"/>
    </source>
</evidence>
<evidence type="ECO:0000256" key="12">
    <source>
        <dbReference type="ARBA" id="ARBA00023065"/>
    </source>
</evidence>
<comment type="caution">
    <text evidence="17">The sequence shown here is derived from an EMBL/GenBank/DDBJ whole genome shotgun (WGS) entry which is preliminary data.</text>
</comment>
<keyword evidence="12" id="KW-0406">Ion transport</keyword>
<dbReference type="Gene3D" id="1.20.1110.10">
    <property type="entry name" value="Calcium-transporting ATPase, transmembrane domain"/>
    <property type="match status" value="1"/>
</dbReference>
<proteinExistence type="predicted"/>
<keyword evidence="10 15" id="KW-1133">Transmembrane helix</keyword>
<dbReference type="NCBIfam" id="TIGR01494">
    <property type="entry name" value="ATPase_P-type"/>
    <property type="match status" value="1"/>
</dbReference>
<dbReference type="InterPro" id="IPR023214">
    <property type="entry name" value="HAD_sf"/>
</dbReference>
<keyword evidence="7" id="KW-0187">Copper transport</keyword>
<dbReference type="GO" id="GO:0005886">
    <property type="term" value="C:plasma membrane"/>
    <property type="evidence" value="ECO:0007669"/>
    <property type="project" value="TreeGrafter"/>
</dbReference>
<dbReference type="SUPFAM" id="SSF81660">
    <property type="entry name" value="Metal cation-transporting ATPase, ATP-binding domain N"/>
    <property type="match status" value="1"/>
</dbReference>
<dbReference type="Pfam" id="PF13246">
    <property type="entry name" value="Cation_ATPase"/>
    <property type="match status" value="1"/>
</dbReference>
<dbReference type="GO" id="GO:0046872">
    <property type="term" value="F:metal ion binding"/>
    <property type="evidence" value="ECO:0007669"/>
    <property type="project" value="UniProtKB-KW"/>
</dbReference>
<dbReference type="InterPro" id="IPR023298">
    <property type="entry name" value="ATPase_P-typ_TM_dom_sf"/>
</dbReference>
<keyword evidence="18" id="KW-1185">Reference proteome</keyword>
<dbReference type="Proteomes" id="UP000534783">
    <property type="component" value="Unassembled WGS sequence"/>
</dbReference>
<keyword evidence="11" id="KW-0186">Copper</keyword>
<dbReference type="PANTHER" id="PTHR43294:SF20">
    <property type="entry name" value="P-TYPE ATPASE"/>
    <property type="match status" value="1"/>
</dbReference>
<evidence type="ECO:0000259" key="16">
    <source>
        <dbReference type="Pfam" id="PF00689"/>
    </source>
</evidence>
<evidence type="ECO:0000256" key="13">
    <source>
        <dbReference type="ARBA" id="ARBA00023136"/>
    </source>
</evidence>
<dbReference type="GO" id="GO:0016887">
    <property type="term" value="F:ATP hydrolysis activity"/>
    <property type="evidence" value="ECO:0007669"/>
    <property type="project" value="InterPro"/>
</dbReference>
<dbReference type="Pfam" id="PF08282">
    <property type="entry name" value="Hydrolase_3"/>
    <property type="match status" value="1"/>
</dbReference>
<dbReference type="GO" id="GO:0030007">
    <property type="term" value="P:intracellular potassium ion homeostasis"/>
    <property type="evidence" value="ECO:0007669"/>
    <property type="project" value="TreeGrafter"/>
</dbReference>
<keyword evidence="5" id="KW-0479">Metal-binding</keyword>
<dbReference type="GO" id="GO:1990573">
    <property type="term" value="P:potassium ion import across plasma membrane"/>
    <property type="evidence" value="ECO:0007669"/>
    <property type="project" value="TreeGrafter"/>
</dbReference>
<dbReference type="InterPro" id="IPR006068">
    <property type="entry name" value="ATPase_P-typ_cation-transptr_C"/>
</dbReference>
<dbReference type="InterPro" id="IPR001757">
    <property type="entry name" value="P_typ_ATPase"/>
</dbReference>
<dbReference type="InterPro" id="IPR050510">
    <property type="entry name" value="Cation_transp_ATPase_P-type"/>
</dbReference>
<evidence type="ECO:0000313" key="18">
    <source>
        <dbReference type="Proteomes" id="UP000534783"/>
    </source>
</evidence>
<dbReference type="GO" id="GO:0036376">
    <property type="term" value="P:sodium ion export across plasma membrane"/>
    <property type="evidence" value="ECO:0007669"/>
    <property type="project" value="TreeGrafter"/>
</dbReference>
<dbReference type="RefSeq" id="WP_168063479.1">
    <property type="nucleotide sequence ID" value="NZ_VTOW01000008.1"/>
</dbReference>
<feature type="transmembrane region" description="Helical" evidence="15">
    <location>
        <begin position="383"/>
        <end position="407"/>
    </location>
</feature>
<dbReference type="PANTHER" id="PTHR43294">
    <property type="entry name" value="SODIUM/POTASSIUM-TRANSPORTING ATPASE SUBUNIT ALPHA"/>
    <property type="match status" value="1"/>
</dbReference>
<dbReference type="GO" id="GO:0005391">
    <property type="term" value="F:P-type sodium:potassium-exchanging transporter activity"/>
    <property type="evidence" value="ECO:0007669"/>
    <property type="project" value="TreeGrafter"/>
</dbReference>
<evidence type="ECO:0000256" key="7">
    <source>
        <dbReference type="ARBA" id="ARBA00022796"/>
    </source>
</evidence>
<evidence type="ECO:0000256" key="15">
    <source>
        <dbReference type="SAM" id="Phobius"/>
    </source>
</evidence>
<dbReference type="GO" id="GO:0140581">
    <property type="term" value="F:P-type monovalent copper transporter activity"/>
    <property type="evidence" value="ECO:0007669"/>
    <property type="project" value="UniProtKB-EC"/>
</dbReference>
<feature type="transmembrane region" description="Helical" evidence="15">
    <location>
        <begin position="337"/>
        <end position="362"/>
    </location>
</feature>
<evidence type="ECO:0000256" key="9">
    <source>
        <dbReference type="ARBA" id="ARBA00022967"/>
    </source>
</evidence>
<evidence type="ECO:0000256" key="3">
    <source>
        <dbReference type="ARBA" id="ARBA00022448"/>
    </source>
</evidence>
<dbReference type="SUPFAM" id="SSF81665">
    <property type="entry name" value="Calcium ATPase, transmembrane domain M"/>
    <property type="match status" value="1"/>
</dbReference>
<dbReference type="GO" id="GO:0012505">
    <property type="term" value="C:endomembrane system"/>
    <property type="evidence" value="ECO:0007669"/>
    <property type="project" value="UniProtKB-SubCell"/>
</dbReference>
<dbReference type="Gene3D" id="3.40.50.1000">
    <property type="entry name" value="HAD superfamily/HAD-like"/>
    <property type="match status" value="1"/>
</dbReference>
<dbReference type="EMBL" id="VTOW01000008">
    <property type="protein sequence ID" value="NKE73518.1"/>
    <property type="molecule type" value="Genomic_DNA"/>
</dbReference>
<dbReference type="InterPro" id="IPR036412">
    <property type="entry name" value="HAD-like_sf"/>
</dbReference>
<dbReference type="Pfam" id="PF00689">
    <property type="entry name" value="Cation_ATPase_C"/>
    <property type="match status" value="1"/>
</dbReference>
<evidence type="ECO:0000256" key="4">
    <source>
        <dbReference type="ARBA" id="ARBA00022692"/>
    </source>
</evidence>
<dbReference type="GO" id="GO:1902600">
    <property type="term" value="P:proton transmembrane transport"/>
    <property type="evidence" value="ECO:0007669"/>
    <property type="project" value="TreeGrafter"/>
</dbReference>
<dbReference type="GO" id="GO:0005524">
    <property type="term" value="F:ATP binding"/>
    <property type="evidence" value="ECO:0007669"/>
    <property type="project" value="UniProtKB-KW"/>
</dbReference>
<name>A0A7X6DV95_9BACT</name>
<accession>A0A7X6DV95</accession>
<evidence type="ECO:0000256" key="2">
    <source>
        <dbReference type="ARBA" id="ARBA00012517"/>
    </source>
</evidence>
<dbReference type="FunFam" id="3.40.50.1000:FF:000144">
    <property type="entry name" value="copper-transporting ATPase 1 isoform X2"/>
    <property type="match status" value="1"/>
</dbReference>
<keyword evidence="9" id="KW-1278">Translocase</keyword>
<feature type="transmembrane region" description="Helical" evidence="15">
    <location>
        <begin position="455"/>
        <end position="474"/>
    </location>
</feature>
<dbReference type="EC" id="7.2.2.8" evidence="2"/>
<feature type="transmembrane region" description="Helical" evidence="15">
    <location>
        <begin position="486"/>
        <end position="507"/>
    </location>
</feature>
<keyword evidence="13 15" id="KW-0472">Membrane</keyword>
<reference evidence="17 18" key="1">
    <citation type="journal article" date="2020" name="Nature">
        <title>Bacterial chemolithoautotrophy via manganese oxidation.</title>
        <authorList>
            <person name="Yu H."/>
            <person name="Leadbetter J.R."/>
        </authorList>
    </citation>
    <scope>NUCLEOTIDE SEQUENCE [LARGE SCALE GENOMIC DNA]</scope>
    <source>
        <strain evidence="17 18">Mn-1</strain>
    </source>
</reference>
<feature type="transmembrane region" description="Helical" evidence="15">
    <location>
        <begin position="311"/>
        <end position="331"/>
    </location>
</feature>
<evidence type="ECO:0000256" key="14">
    <source>
        <dbReference type="ARBA" id="ARBA00049289"/>
    </source>
</evidence>
<dbReference type="GO" id="GO:0006883">
    <property type="term" value="P:intracellular sodium ion homeostasis"/>
    <property type="evidence" value="ECO:0007669"/>
    <property type="project" value="TreeGrafter"/>
</dbReference>
<feature type="transmembrane region" description="Helical" evidence="15">
    <location>
        <begin position="413"/>
        <end position="434"/>
    </location>
</feature>
<keyword evidence="8" id="KW-0067">ATP-binding</keyword>
<keyword evidence="6" id="KW-0547">Nucleotide-binding</keyword>
<organism evidence="17 18">
    <name type="scientific">Candidatus Manganitrophus noduliformans</name>
    <dbReference type="NCBI Taxonomy" id="2606439"/>
    <lineage>
        <taxon>Bacteria</taxon>
        <taxon>Pseudomonadati</taxon>
        <taxon>Nitrospirota</taxon>
        <taxon>Nitrospiria</taxon>
        <taxon>Candidatus Troglogloeales</taxon>
        <taxon>Candidatus Manganitrophaceae</taxon>
        <taxon>Candidatus Manganitrophus</taxon>
    </lineage>
</organism>
<evidence type="ECO:0000256" key="5">
    <source>
        <dbReference type="ARBA" id="ARBA00022723"/>
    </source>
</evidence>
<evidence type="ECO:0000256" key="10">
    <source>
        <dbReference type="ARBA" id="ARBA00022989"/>
    </source>
</evidence>
<dbReference type="InterPro" id="IPR023299">
    <property type="entry name" value="ATPase_P-typ_cyto_dom_N"/>
</dbReference>
<feature type="domain" description="Cation-transporting P-type ATPase C-terminal" evidence="16">
    <location>
        <begin position="334"/>
        <end position="506"/>
    </location>
</feature>
<evidence type="ECO:0000256" key="8">
    <source>
        <dbReference type="ARBA" id="ARBA00022840"/>
    </source>
</evidence>
<comment type="catalytic activity">
    <reaction evidence="14">
        <text>Cu(+)(in) + ATP + H2O = Cu(+)(out) + ADP + phosphate + H(+)</text>
        <dbReference type="Rhea" id="RHEA:25792"/>
        <dbReference type="ChEBI" id="CHEBI:15377"/>
        <dbReference type="ChEBI" id="CHEBI:15378"/>
        <dbReference type="ChEBI" id="CHEBI:30616"/>
        <dbReference type="ChEBI" id="CHEBI:43474"/>
        <dbReference type="ChEBI" id="CHEBI:49552"/>
        <dbReference type="ChEBI" id="CHEBI:456216"/>
        <dbReference type="EC" id="7.2.2.8"/>
    </reaction>
</comment>
<dbReference type="Gene3D" id="3.40.1110.10">
    <property type="entry name" value="Calcium-transporting ATPase, cytoplasmic domain N"/>
    <property type="match status" value="1"/>
</dbReference>
<dbReference type="AlphaFoldDB" id="A0A7X6DV95"/>
<gene>
    <name evidence="17" type="ORF">MNODULE_22415</name>
</gene>
<comment type="subcellular location">
    <subcellularLocation>
        <location evidence="1">Endomembrane system</location>
        <topology evidence="1">Multi-pass membrane protein</topology>
    </subcellularLocation>
</comment>
<protein>
    <recommendedName>
        <fullName evidence="2">P-type Cu(+) transporter</fullName>
        <ecNumber evidence="2">7.2.2.8</ecNumber>
    </recommendedName>
</protein>
<keyword evidence="4 15" id="KW-0812">Transmembrane</keyword>
<dbReference type="SUPFAM" id="SSF56784">
    <property type="entry name" value="HAD-like"/>
    <property type="match status" value="1"/>
</dbReference>
<evidence type="ECO:0000256" key="11">
    <source>
        <dbReference type="ARBA" id="ARBA00023008"/>
    </source>
</evidence>
<evidence type="ECO:0000256" key="1">
    <source>
        <dbReference type="ARBA" id="ARBA00004127"/>
    </source>
</evidence>